<gene>
    <name evidence="2" type="ORF">Tco_1082399</name>
</gene>
<dbReference type="EMBL" id="BQNB010020213">
    <property type="protein sequence ID" value="GJT93554.1"/>
    <property type="molecule type" value="Genomic_DNA"/>
</dbReference>
<feature type="region of interest" description="Disordered" evidence="1">
    <location>
        <begin position="85"/>
        <end position="146"/>
    </location>
</feature>
<keyword evidence="3" id="KW-1185">Reference proteome</keyword>
<evidence type="ECO:0000256" key="1">
    <source>
        <dbReference type="SAM" id="MobiDB-lite"/>
    </source>
</evidence>
<dbReference type="Proteomes" id="UP001151760">
    <property type="component" value="Unassembled WGS sequence"/>
</dbReference>
<protein>
    <submittedName>
        <fullName evidence="2">Uncharacterized protein</fullName>
    </submittedName>
</protein>
<proteinExistence type="predicted"/>
<feature type="compositionally biased region" description="Acidic residues" evidence="1">
    <location>
        <begin position="99"/>
        <end position="108"/>
    </location>
</feature>
<comment type="caution">
    <text evidence="2">The sequence shown here is derived from an EMBL/GenBank/DDBJ whole genome shotgun (WGS) entry which is preliminary data.</text>
</comment>
<sequence length="159" mass="17865">MASQDDRLSKFKADFKHQQSEMTNKIDTVLKAITDRITGALPSDTVKNPKLNVNSTSPVLSTCSYPIEDPQCSTRIYSLINTITICPKQPDESQNNKPEEEEREETDNPENINTNPSSPPDPSVSFKNDDYRKEEPDVDENAEAKDLEVIFDEKKLGSS</sequence>
<reference evidence="2" key="1">
    <citation type="journal article" date="2022" name="Int. J. Mol. Sci.">
        <title>Draft Genome of Tanacetum Coccineum: Genomic Comparison of Closely Related Tanacetum-Family Plants.</title>
        <authorList>
            <person name="Yamashiro T."/>
            <person name="Shiraishi A."/>
            <person name="Nakayama K."/>
            <person name="Satake H."/>
        </authorList>
    </citation>
    <scope>NUCLEOTIDE SEQUENCE</scope>
</reference>
<evidence type="ECO:0000313" key="2">
    <source>
        <dbReference type="EMBL" id="GJT93554.1"/>
    </source>
</evidence>
<organism evidence="2 3">
    <name type="scientific">Tanacetum coccineum</name>
    <dbReference type="NCBI Taxonomy" id="301880"/>
    <lineage>
        <taxon>Eukaryota</taxon>
        <taxon>Viridiplantae</taxon>
        <taxon>Streptophyta</taxon>
        <taxon>Embryophyta</taxon>
        <taxon>Tracheophyta</taxon>
        <taxon>Spermatophyta</taxon>
        <taxon>Magnoliopsida</taxon>
        <taxon>eudicotyledons</taxon>
        <taxon>Gunneridae</taxon>
        <taxon>Pentapetalae</taxon>
        <taxon>asterids</taxon>
        <taxon>campanulids</taxon>
        <taxon>Asterales</taxon>
        <taxon>Asteraceae</taxon>
        <taxon>Asteroideae</taxon>
        <taxon>Anthemideae</taxon>
        <taxon>Anthemidinae</taxon>
        <taxon>Tanacetum</taxon>
    </lineage>
</organism>
<accession>A0ABQ5I1J5</accession>
<name>A0ABQ5I1J5_9ASTR</name>
<reference evidence="2" key="2">
    <citation type="submission" date="2022-01" db="EMBL/GenBank/DDBJ databases">
        <authorList>
            <person name="Yamashiro T."/>
            <person name="Shiraishi A."/>
            <person name="Satake H."/>
            <person name="Nakayama K."/>
        </authorList>
    </citation>
    <scope>NUCLEOTIDE SEQUENCE</scope>
</reference>
<evidence type="ECO:0000313" key="3">
    <source>
        <dbReference type="Proteomes" id="UP001151760"/>
    </source>
</evidence>